<dbReference type="EMBL" id="BJZQ01000001">
    <property type="protein sequence ID" value="GEO88220.1"/>
    <property type="molecule type" value="Genomic_DNA"/>
</dbReference>
<accession>A0A512HS55</accession>
<proteinExistence type="predicted"/>
<evidence type="ECO:0000313" key="2">
    <source>
        <dbReference type="Proteomes" id="UP000321769"/>
    </source>
</evidence>
<dbReference type="Proteomes" id="UP000321769">
    <property type="component" value="Unassembled WGS sequence"/>
</dbReference>
<organism evidence="1 2">
    <name type="scientific">Aeromicrobium flavum</name>
    <dbReference type="NCBI Taxonomy" id="416568"/>
    <lineage>
        <taxon>Bacteria</taxon>
        <taxon>Bacillati</taxon>
        <taxon>Actinomycetota</taxon>
        <taxon>Actinomycetes</taxon>
        <taxon>Propionibacteriales</taxon>
        <taxon>Nocardioidaceae</taxon>
        <taxon>Aeromicrobium</taxon>
    </lineage>
</organism>
<sequence>MAPDMANALIQRQHLIESRVSALAEAALAQQEAWLKRLGTPPAGGRRLERWLQELRTVVAYRDRYAVDSSAVLGDARSDAQRLDHARAAQAIRRARTISDEACDLSPVVDPRIAVRERSR</sequence>
<name>A0A512HS55_9ACTN</name>
<comment type="caution">
    <text evidence="1">The sequence shown here is derived from an EMBL/GenBank/DDBJ whole genome shotgun (WGS) entry which is preliminary data.</text>
</comment>
<reference evidence="1 2" key="1">
    <citation type="submission" date="2019-07" db="EMBL/GenBank/DDBJ databases">
        <title>Whole genome shotgun sequence of Aeromicrobium flavum NBRC 107625.</title>
        <authorList>
            <person name="Hosoyama A."/>
            <person name="Uohara A."/>
            <person name="Ohji S."/>
            <person name="Ichikawa N."/>
        </authorList>
    </citation>
    <scope>NUCLEOTIDE SEQUENCE [LARGE SCALE GENOMIC DNA]</scope>
    <source>
        <strain evidence="1 2">NBRC 107625</strain>
    </source>
</reference>
<evidence type="ECO:0000313" key="1">
    <source>
        <dbReference type="EMBL" id="GEO88220.1"/>
    </source>
</evidence>
<keyword evidence="2" id="KW-1185">Reference proteome</keyword>
<gene>
    <name evidence="1" type="ORF">AFL01nite_05470</name>
</gene>
<protein>
    <submittedName>
        <fullName evidence="1">Uncharacterized protein</fullName>
    </submittedName>
</protein>
<dbReference type="AlphaFoldDB" id="A0A512HS55"/>